<comment type="caution">
    <text evidence="2">The sequence shown here is derived from an EMBL/GenBank/DDBJ whole genome shotgun (WGS) entry which is preliminary data.</text>
</comment>
<feature type="domain" description="TRPM SLOG" evidence="1">
    <location>
        <begin position="13"/>
        <end position="77"/>
    </location>
</feature>
<accession>A0AAE0FAR6</accession>
<dbReference type="Proteomes" id="UP001190700">
    <property type="component" value="Unassembled WGS sequence"/>
</dbReference>
<dbReference type="InterPro" id="IPR041491">
    <property type="entry name" value="TRPM_SLOG"/>
</dbReference>
<evidence type="ECO:0000313" key="2">
    <source>
        <dbReference type="EMBL" id="KAK3256155.1"/>
    </source>
</evidence>
<evidence type="ECO:0000259" key="1">
    <source>
        <dbReference type="Pfam" id="PF18139"/>
    </source>
</evidence>
<evidence type="ECO:0000313" key="3">
    <source>
        <dbReference type="Proteomes" id="UP001190700"/>
    </source>
</evidence>
<organism evidence="2 3">
    <name type="scientific">Cymbomonas tetramitiformis</name>
    <dbReference type="NCBI Taxonomy" id="36881"/>
    <lineage>
        <taxon>Eukaryota</taxon>
        <taxon>Viridiplantae</taxon>
        <taxon>Chlorophyta</taxon>
        <taxon>Pyramimonadophyceae</taxon>
        <taxon>Pyramimonadales</taxon>
        <taxon>Pyramimonadaceae</taxon>
        <taxon>Cymbomonas</taxon>
    </lineage>
</organism>
<protein>
    <recommendedName>
        <fullName evidence="1">TRPM SLOG domain-containing protein</fullName>
    </recommendedName>
</protein>
<reference evidence="2 3" key="1">
    <citation type="journal article" date="2015" name="Genome Biol. Evol.">
        <title>Comparative Genomics of a Bacterivorous Green Alga Reveals Evolutionary Causalities and Consequences of Phago-Mixotrophic Mode of Nutrition.</title>
        <authorList>
            <person name="Burns J.A."/>
            <person name="Paasch A."/>
            <person name="Narechania A."/>
            <person name="Kim E."/>
        </authorList>
    </citation>
    <scope>NUCLEOTIDE SEQUENCE [LARGE SCALE GENOMIC DNA]</scope>
    <source>
        <strain evidence="2 3">PLY_AMNH</strain>
    </source>
</reference>
<dbReference type="EMBL" id="LGRX02021927">
    <property type="protein sequence ID" value="KAK3256155.1"/>
    <property type="molecule type" value="Genomic_DNA"/>
</dbReference>
<gene>
    <name evidence="2" type="ORF">CYMTET_34697</name>
</gene>
<dbReference type="Pfam" id="PF18139">
    <property type="entry name" value="LSDAT_euk"/>
    <property type="match status" value="1"/>
</dbReference>
<dbReference type="AlphaFoldDB" id="A0AAE0FAR6"/>
<proteinExistence type="predicted"/>
<sequence>MLTASDWVPNQQNVSEKITQLFARGICRGAMETGAWMISNGINSGIGRCCGQGIAGLTGTPRCASGAAHLGKIINQDIIKTQEERDARLCAPSILHPAGKGGAHLIIAEVVGRAPIMQLHLRDNRKKLTSRHAGASAPGWITAEGAPCAGS</sequence>
<name>A0AAE0FAR6_9CHLO</name>
<keyword evidence="3" id="KW-1185">Reference proteome</keyword>